<protein>
    <recommendedName>
        <fullName evidence="3">CAP-associated domain-containing protein</fullName>
    </recommendedName>
</protein>
<evidence type="ECO:0000313" key="2">
    <source>
        <dbReference type="Proteomes" id="UP001055658"/>
    </source>
</evidence>
<evidence type="ECO:0008006" key="3">
    <source>
        <dbReference type="Google" id="ProtNLM"/>
    </source>
</evidence>
<gene>
    <name evidence="1" type="ORF">MJO52_15590</name>
</gene>
<proteinExistence type="predicted"/>
<evidence type="ECO:0000313" key="1">
    <source>
        <dbReference type="EMBL" id="USD20486.1"/>
    </source>
</evidence>
<keyword evidence="2" id="KW-1185">Reference proteome</keyword>
<dbReference type="RefSeq" id="WP_252082870.1">
    <property type="nucleotide sequence ID" value="NZ_CP092418.1"/>
</dbReference>
<accession>A0ABY4V882</accession>
<dbReference type="EMBL" id="CP092418">
    <property type="protein sequence ID" value="USD20486.1"/>
    <property type="molecule type" value="Genomic_DNA"/>
</dbReference>
<sequence>MKLQAIFILILLLLPVVGSSKSIRSDNSASMLDIYNLGISQFENNLGFKGLKVDKVDMADIAPSKVEDFLGQEFGVNAFDGSNEYRGRVISLNYENGFFTEFGAYEVEFQNSKKLKKAIEYMDSIGRDYFRSKKKATMFSWFYGENSILIVFGDYNN</sequence>
<organism evidence="1 2">
    <name type="scientific">Microbulbifer variabilis</name>
    <dbReference type="NCBI Taxonomy" id="266805"/>
    <lineage>
        <taxon>Bacteria</taxon>
        <taxon>Pseudomonadati</taxon>
        <taxon>Pseudomonadota</taxon>
        <taxon>Gammaproteobacteria</taxon>
        <taxon>Cellvibrionales</taxon>
        <taxon>Microbulbiferaceae</taxon>
        <taxon>Microbulbifer</taxon>
    </lineage>
</organism>
<dbReference type="Proteomes" id="UP001055658">
    <property type="component" value="Chromosome"/>
</dbReference>
<name>A0ABY4V882_9GAMM</name>
<reference evidence="1" key="1">
    <citation type="submission" date="2022-02" db="EMBL/GenBank/DDBJ databases">
        <title>Coral-associated bacteria.</title>
        <authorList>
            <person name="Tang K."/>
            <person name="Wang X."/>
        </authorList>
    </citation>
    <scope>NUCLEOTIDE SEQUENCE</scope>
    <source>
        <strain evidence="1">SCSIO 43006</strain>
    </source>
</reference>